<evidence type="ECO:0000256" key="4">
    <source>
        <dbReference type="ARBA" id="ARBA00022692"/>
    </source>
</evidence>
<dbReference type="InterPro" id="IPR004089">
    <property type="entry name" value="MCPsignal_dom"/>
</dbReference>
<dbReference type="SMART" id="SM00304">
    <property type="entry name" value="HAMP"/>
    <property type="match status" value="1"/>
</dbReference>
<feature type="region of interest" description="Disordered" evidence="10">
    <location>
        <begin position="331"/>
        <end position="354"/>
    </location>
</feature>
<name>A0ABM7P8M1_9BACT</name>
<dbReference type="InterPro" id="IPR003660">
    <property type="entry name" value="HAMP_dom"/>
</dbReference>
<feature type="transmembrane region" description="Helical" evidence="11">
    <location>
        <begin position="12"/>
        <end position="34"/>
    </location>
</feature>
<dbReference type="CDD" id="cd11386">
    <property type="entry name" value="MCP_signal"/>
    <property type="match status" value="1"/>
</dbReference>
<organism evidence="14 15">
    <name type="scientific">Pseudodesulfovibrio sediminis</name>
    <dbReference type="NCBI Taxonomy" id="2810563"/>
    <lineage>
        <taxon>Bacteria</taxon>
        <taxon>Pseudomonadati</taxon>
        <taxon>Thermodesulfobacteriota</taxon>
        <taxon>Desulfovibrionia</taxon>
        <taxon>Desulfovibrionales</taxon>
        <taxon>Desulfovibrionaceae</taxon>
    </lineage>
</organism>
<keyword evidence="4 11" id="KW-0812">Transmembrane</keyword>
<dbReference type="PANTHER" id="PTHR43531:SF11">
    <property type="entry name" value="METHYL-ACCEPTING CHEMOTAXIS PROTEIN 3"/>
    <property type="match status" value="1"/>
</dbReference>
<feature type="compositionally biased region" description="Polar residues" evidence="10">
    <location>
        <begin position="331"/>
        <end position="344"/>
    </location>
</feature>
<dbReference type="InterPro" id="IPR004090">
    <property type="entry name" value="Chemotax_Me-accpt_rcpt"/>
</dbReference>
<feature type="compositionally biased region" description="Low complexity" evidence="10">
    <location>
        <begin position="552"/>
        <end position="563"/>
    </location>
</feature>
<keyword evidence="6 11" id="KW-0472">Membrane</keyword>
<dbReference type="InterPro" id="IPR033480">
    <property type="entry name" value="sCache_2"/>
</dbReference>
<dbReference type="Gene3D" id="1.10.287.950">
    <property type="entry name" value="Methyl-accepting chemotaxis protein"/>
    <property type="match status" value="1"/>
</dbReference>
<dbReference type="PROSITE" id="PS50885">
    <property type="entry name" value="HAMP"/>
    <property type="match status" value="1"/>
</dbReference>
<keyword evidence="8" id="KW-0807">Transducer</keyword>
<comment type="subcellular location">
    <subcellularLocation>
        <location evidence="1">Cell membrane</location>
        <topology evidence="1">Multi-pass membrane protein</topology>
    </subcellularLocation>
</comment>
<dbReference type="Gene3D" id="3.30.450.20">
    <property type="entry name" value="PAS domain"/>
    <property type="match status" value="1"/>
</dbReference>
<feature type="region of interest" description="Disordered" evidence="10">
    <location>
        <begin position="532"/>
        <end position="582"/>
    </location>
</feature>
<evidence type="ECO:0000256" key="8">
    <source>
        <dbReference type="PROSITE-ProRule" id="PRU00284"/>
    </source>
</evidence>
<keyword evidence="2" id="KW-1003">Cell membrane</keyword>
<sequence>MLLRKVSIKIRMFVLVGVMAAFTFGMLAVFLSGMGNVKSVGVTSSAEAMHEGERRKLQVATHSMAVSLGTAIAEEPELDVKIAIIRKLVSQIRFEKDKSGYYFVYNTTTNVALPTNTSLQGKDLGHLKDKNGVYLVKELNKLAHDGGGFVTYIWPKPEKGDQPKLSYAELIPGTDMWIGTGVYLDNVADEEVRIAGEIDALVSTYMYWIGGTLIAVFVLILLFCLTMIQSIVQPLDEAVGLAREIAEGDLAKDIKTDYHDEPGKLSTALMVMTKRLRVIVGKAKVGAEDVSTGSIEVTGAARDLSDGANRQAASVEEVSSAMEEMIAQISKNTDNARQTESMASRTAGDAQEGGDAVMEAVDSIKDIAERISIIEEIARQTNLLALNAAIEAARAGEAGKGFAVVAAEVRKLAERSGAAASEIGELSTATLAKADQAGKVLTKMIPDIRKTAELVQEISTASIEQDAGAQEINKAIQELDQVIQRNAAASEELASTAEAFTEQADGLKNNMEFFSLGQEYVSRPRRVTVKPAAPAAPRLQQAPPKAQPPKAQPAKPRKQAAAPELEAGGIDMDMSDDEFEKF</sequence>
<evidence type="ECO:0000256" key="2">
    <source>
        <dbReference type="ARBA" id="ARBA00022475"/>
    </source>
</evidence>
<proteinExistence type="inferred from homology"/>
<gene>
    <name evidence="14" type="ORF">PSDVSF_26260</name>
</gene>
<dbReference type="EMBL" id="AP024485">
    <property type="protein sequence ID" value="BCS89384.1"/>
    <property type="molecule type" value="Genomic_DNA"/>
</dbReference>
<dbReference type="Proteomes" id="UP001053296">
    <property type="component" value="Chromosome"/>
</dbReference>
<reference evidence="14" key="1">
    <citation type="journal article" date="2022" name="Arch. Microbiol.">
        <title>Pseudodesulfovibrio sediminis sp. nov., a mesophilic and neutrophilic sulfate-reducing bacterium isolated from sediment of a brackish lake.</title>
        <authorList>
            <person name="Takahashi A."/>
            <person name="Kojima H."/>
            <person name="Watanabe M."/>
            <person name="Fukui M."/>
        </authorList>
    </citation>
    <scope>NUCLEOTIDE SEQUENCE</scope>
    <source>
        <strain evidence="14">SF6</strain>
    </source>
</reference>
<accession>A0ABM7P8M1</accession>
<evidence type="ECO:0000256" key="6">
    <source>
        <dbReference type="ARBA" id="ARBA00023136"/>
    </source>
</evidence>
<keyword evidence="3" id="KW-0145">Chemotaxis</keyword>
<dbReference type="SUPFAM" id="SSF58104">
    <property type="entry name" value="Methyl-accepting chemotaxis protein (MCP) signaling domain"/>
    <property type="match status" value="1"/>
</dbReference>
<dbReference type="PANTHER" id="PTHR43531">
    <property type="entry name" value="PROTEIN ICFG"/>
    <property type="match status" value="1"/>
</dbReference>
<dbReference type="CDD" id="cd06225">
    <property type="entry name" value="HAMP"/>
    <property type="match status" value="1"/>
</dbReference>
<dbReference type="InterPro" id="IPR004010">
    <property type="entry name" value="Double_Cache_2"/>
</dbReference>
<keyword evidence="5 11" id="KW-1133">Transmembrane helix</keyword>
<feature type="domain" description="Methyl-accepting transducer" evidence="12">
    <location>
        <begin position="286"/>
        <end position="501"/>
    </location>
</feature>
<evidence type="ECO:0000256" key="9">
    <source>
        <dbReference type="SAM" id="Coils"/>
    </source>
</evidence>
<evidence type="ECO:0008006" key="16">
    <source>
        <dbReference type="Google" id="ProtNLM"/>
    </source>
</evidence>
<dbReference type="PRINTS" id="PR00260">
    <property type="entry name" value="CHEMTRNSDUCR"/>
</dbReference>
<evidence type="ECO:0000256" key="5">
    <source>
        <dbReference type="ARBA" id="ARBA00022989"/>
    </source>
</evidence>
<evidence type="ECO:0000259" key="13">
    <source>
        <dbReference type="PROSITE" id="PS50885"/>
    </source>
</evidence>
<dbReference type="PROSITE" id="PS50111">
    <property type="entry name" value="CHEMOTAXIS_TRANSDUC_2"/>
    <property type="match status" value="1"/>
</dbReference>
<dbReference type="RefSeq" id="WP_229591357.1">
    <property type="nucleotide sequence ID" value="NZ_AP024485.1"/>
</dbReference>
<keyword evidence="15" id="KW-1185">Reference proteome</keyword>
<evidence type="ECO:0000256" key="10">
    <source>
        <dbReference type="SAM" id="MobiDB-lite"/>
    </source>
</evidence>
<dbReference type="SMART" id="SM00283">
    <property type="entry name" value="MA"/>
    <property type="match status" value="1"/>
</dbReference>
<evidence type="ECO:0000259" key="12">
    <source>
        <dbReference type="PROSITE" id="PS50111"/>
    </source>
</evidence>
<feature type="coiled-coil region" evidence="9">
    <location>
        <begin position="472"/>
        <end position="510"/>
    </location>
</feature>
<evidence type="ECO:0000256" key="3">
    <source>
        <dbReference type="ARBA" id="ARBA00022500"/>
    </source>
</evidence>
<evidence type="ECO:0000256" key="11">
    <source>
        <dbReference type="SAM" id="Phobius"/>
    </source>
</evidence>
<dbReference type="InterPro" id="IPR051310">
    <property type="entry name" value="MCP_chemotaxis"/>
</dbReference>
<feature type="compositionally biased region" description="Acidic residues" evidence="10">
    <location>
        <begin position="573"/>
        <end position="582"/>
    </location>
</feature>
<feature type="transmembrane region" description="Helical" evidence="11">
    <location>
        <begin position="205"/>
        <end position="225"/>
    </location>
</feature>
<comment type="similarity">
    <text evidence="7">Belongs to the methyl-accepting chemotaxis (MCP) protein family.</text>
</comment>
<dbReference type="Pfam" id="PF00015">
    <property type="entry name" value="MCPsignal"/>
    <property type="match status" value="1"/>
</dbReference>
<keyword evidence="9" id="KW-0175">Coiled coil</keyword>
<protein>
    <recommendedName>
        <fullName evidence="16">Methyl-accepting chemotaxis sensory transducer with Cache sensor</fullName>
    </recommendedName>
</protein>
<dbReference type="Pfam" id="PF08269">
    <property type="entry name" value="dCache_2"/>
    <property type="match status" value="1"/>
</dbReference>
<evidence type="ECO:0000256" key="1">
    <source>
        <dbReference type="ARBA" id="ARBA00004651"/>
    </source>
</evidence>
<feature type="domain" description="HAMP" evidence="13">
    <location>
        <begin position="229"/>
        <end position="281"/>
    </location>
</feature>
<dbReference type="SMART" id="SM01049">
    <property type="entry name" value="Cache_2"/>
    <property type="match status" value="1"/>
</dbReference>
<evidence type="ECO:0000256" key="7">
    <source>
        <dbReference type="ARBA" id="ARBA00029447"/>
    </source>
</evidence>
<feature type="compositionally biased region" description="Low complexity" evidence="10">
    <location>
        <begin position="532"/>
        <end position="544"/>
    </location>
</feature>
<evidence type="ECO:0000313" key="15">
    <source>
        <dbReference type="Proteomes" id="UP001053296"/>
    </source>
</evidence>
<evidence type="ECO:0000313" key="14">
    <source>
        <dbReference type="EMBL" id="BCS89384.1"/>
    </source>
</evidence>